<keyword evidence="3" id="KW-1185">Reference proteome</keyword>
<feature type="transmembrane region" description="Helical" evidence="1">
    <location>
        <begin position="238"/>
        <end position="259"/>
    </location>
</feature>
<dbReference type="Proteomes" id="UP001600888">
    <property type="component" value="Unassembled WGS sequence"/>
</dbReference>
<keyword evidence="1" id="KW-1133">Transmembrane helix</keyword>
<keyword evidence="1" id="KW-0472">Membrane</keyword>
<dbReference type="EMBL" id="JBAWTH010000025">
    <property type="protein sequence ID" value="KAL2286354.1"/>
    <property type="molecule type" value="Genomic_DNA"/>
</dbReference>
<evidence type="ECO:0000256" key="1">
    <source>
        <dbReference type="SAM" id="Phobius"/>
    </source>
</evidence>
<accession>A0ABR4EV85</accession>
<gene>
    <name evidence="2" type="ORF">FJTKL_07127</name>
</gene>
<keyword evidence="1" id="KW-0812">Transmembrane</keyword>
<dbReference type="PROSITE" id="PS51257">
    <property type="entry name" value="PROKAR_LIPOPROTEIN"/>
    <property type="match status" value="1"/>
</dbReference>
<proteinExistence type="predicted"/>
<feature type="transmembrane region" description="Helical" evidence="1">
    <location>
        <begin position="279"/>
        <end position="300"/>
    </location>
</feature>
<organism evidence="2 3">
    <name type="scientific">Diaporthe vaccinii</name>
    <dbReference type="NCBI Taxonomy" id="105482"/>
    <lineage>
        <taxon>Eukaryota</taxon>
        <taxon>Fungi</taxon>
        <taxon>Dikarya</taxon>
        <taxon>Ascomycota</taxon>
        <taxon>Pezizomycotina</taxon>
        <taxon>Sordariomycetes</taxon>
        <taxon>Sordariomycetidae</taxon>
        <taxon>Diaporthales</taxon>
        <taxon>Diaporthaceae</taxon>
        <taxon>Diaporthe</taxon>
        <taxon>Diaporthe eres species complex</taxon>
    </lineage>
</organism>
<reference evidence="2 3" key="1">
    <citation type="submission" date="2024-03" db="EMBL/GenBank/DDBJ databases">
        <title>A high-quality draft genome sequence of Diaporthe vaccinii, a causative agent of upright dieback and viscid rot disease in cranberry plants.</title>
        <authorList>
            <person name="Sarrasin M."/>
            <person name="Lang B.F."/>
            <person name="Burger G."/>
        </authorList>
    </citation>
    <scope>NUCLEOTIDE SEQUENCE [LARGE SCALE GENOMIC DNA]</scope>
    <source>
        <strain evidence="2 3">IS7</strain>
    </source>
</reference>
<sequence length="361" mass="40550">MRVGGPRLRFAPPRGRCEAVMHRAVHLHLLLALSCPRADGRSKWALLGHHGRPLRGRLVLWWLPVRRHRLVPGHPVRERVEVAVDPTETPGKYTDFTDGVHQLIVGRPSGLPNVVLEGHELWHQWWSEGVEHLRWYVWAHWLRRPRRSEEPIFEVPRQGKWRMGGWDRWSGPPQHHDETIGCAGDDSLKLDRRQWLTMVRSPPLSSPWPLTLDCVAHWRSLATRGSVRVARSHRVHGFIFFLLFYASADSGIILVQGHATVQLSTTAFGVTGAAVPVLISHWMIFSVNSIVVVVVVKIACFSGVTGPETQVGDGVVGLCSFKALHCIRQAPLLDASVEALVLDLIWGQPEDRGYGIGGEHD</sequence>
<name>A0ABR4EV85_9PEZI</name>
<comment type="caution">
    <text evidence="2">The sequence shown here is derived from an EMBL/GenBank/DDBJ whole genome shotgun (WGS) entry which is preliminary data.</text>
</comment>
<evidence type="ECO:0000313" key="3">
    <source>
        <dbReference type="Proteomes" id="UP001600888"/>
    </source>
</evidence>
<protein>
    <submittedName>
        <fullName evidence="2">Uncharacterized protein</fullName>
    </submittedName>
</protein>
<evidence type="ECO:0000313" key="2">
    <source>
        <dbReference type="EMBL" id="KAL2286354.1"/>
    </source>
</evidence>